<dbReference type="Proteomes" id="UP000610746">
    <property type="component" value="Unassembled WGS sequence"/>
</dbReference>
<evidence type="ECO:0000313" key="1">
    <source>
        <dbReference type="EMBL" id="NRS92481.1"/>
    </source>
</evidence>
<name>A0A8J8G7N6_9FLAO</name>
<proteinExistence type="predicted"/>
<comment type="caution">
    <text evidence="1">The sequence shown here is derived from an EMBL/GenBank/DDBJ whole genome shotgun (WGS) entry which is preliminary data.</text>
</comment>
<dbReference type="EMBL" id="JABSNO010000009">
    <property type="protein sequence ID" value="NRS92481.1"/>
    <property type="molecule type" value="Genomic_DNA"/>
</dbReference>
<evidence type="ECO:0000313" key="2">
    <source>
        <dbReference type="Proteomes" id="UP000610746"/>
    </source>
</evidence>
<keyword evidence="2" id="KW-1185">Reference proteome</keyword>
<protein>
    <submittedName>
        <fullName evidence="1">Uncharacterized protein</fullName>
    </submittedName>
</protein>
<reference evidence="1" key="1">
    <citation type="submission" date="2020-05" db="EMBL/GenBank/DDBJ databases">
        <title>Genomic Encyclopedia of Type Strains, Phase IV (KMG-V): Genome sequencing to study the core and pangenomes of soil and plant-associated prokaryotes.</title>
        <authorList>
            <person name="Whitman W."/>
        </authorList>
    </citation>
    <scope>NUCLEOTIDE SEQUENCE</scope>
    <source>
        <strain evidence="1">16F</strain>
    </source>
</reference>
<gene>
    <name evidence="1" type="ORF">HNQ03_001556</name>
</gene>
<accession>A0A8J8G7N6</accession>
<sequence length="64" mass="7476">MKKSENESENFAMLEKKLVKAMNLVYVNLIKFKKEKNSPLVVMREGKIVHIKAEDLEMPLIKND</sequence>
<dbReference type="AlphaFoldDB" id="A0A8J8G7N6"/>
<organism evidence="1 2">
    <name type="scientific">Frigoriflavimonas asaccharolytica</name>
    <dbReference type="NCBI Taxonomy" id="2735899"/>
    <lineage>
        <taxon>Bacteria</taxon>
        <taxon>Pseudomonadati</taxon>
        <taxon>Bacteroidota</taxon>
        <taxon>Flavobacteriia</taxon>
        <taxon>Flavobacteriales</taxon>
        <taxon>Weeksellaceae</taxon>
        <taxon>Frigoriflavimonas</taxon>
    </lineage>
</organism>
<dbReference type="RefSeq" id="WP_173779036.1">
    <property type="nucleotide sequence ID" value="NZ_JABSNO010000009.1"/>
</dbReference>